<evidence type="ECO:0000313" key="1">
    <source>
        <dbReference type="EMBL" id="MBD3862592.1"/>
    </source>
</evidence>
<gene>
    <name evidence="1" type="ORF">IEG06_03950</name>
</gene>
<evidence type="ECO:0000313" key="2">
    <source>
        <dbReference type="Proteomes" id="UP000627521"/>
    </source>
</evidence>
<evidence type="ECO:0008006" key="3">
    <source>
        <dbReference type="Google" id="ProtNLM"/>
    </source>
</evidence>
<reference evidence="1 2" key="1">
    <citation type="submission" date="2020-09" db="EMBL/GenBank/DDBJ databases">
        <title>Bacillus nautilus sp. nov., Chryseoglobus crepusculi sp. nov, and Psychrobacter noctis sp. nov., isolated from deep-sea sponges from the equatorial Atlantic.</title>
        <authorList>
            <person name="Stennett H.L."/>
            <person name="Williams S.E."/>
        </authorList>
    </citation>
    <scope>NUCLEOTIDE SEQUENCE [LARGE SCALE GENOMIC DNA]</scope>
    <source>
        <strain evidence="1 2">28M-24</strain>
    </source>
</reference>
<organism evidence="1 2">
    <name type="scientific">Olleya marilimosa</name>
    <dbReference type="NCBI Taxonomy" id="272164"/>
    <lineage>
        <taxon>Bacteria</taxon>
        <taxon>Pseudomonadati</taxon>
        <taxon>Bacteroidota</taxon>
        <taxon>Flavobacteriia</taxon>
        <taxon>Flavobacteriales</taxon>
        <taxon>Flavobacteriaceae</taxon>
    </lineage>
</organism>
<accession>A0ABR8LQT6</accession>
<dbReference type="EMBL" id="JACXXH010000002">
    <property type="protein sequence ID" value="MBD3862592.1"/>
    <property type="molecule type" value="Genomic_DNA"/>
</dbReference>
<dbReference type="Proteomes" id="UP000627521">
    <property type="component" value="Unassembled WGS sequence"/>
</dbReference>
<protein>
    <recommendedName>
        <fullName evidence="3">Cytochrome c domain-containing protein</fullName>
    </recommendedName>
</protein>
<dbReference type="InterPro" id="IPR036280">
    <property type="entry name" value="Multihaem_cyt_sf"/>
</dbReference>
<name>A0ABR8LQT6_9FLAO</name>
<sequence length="301" mass="34037">MPVTTTPRPIAQLLPNLSQLNLFEGPLKDLTPSPYSFTYTLNTPLFTDYAHKARFIVLPEGETLTAVGNGMPEFPDNSIIVKSFYYNFDENDLSQGRKIIETRLLIKQNGTWIAGDYHWNEAQTEAVLENNAATVPVSFIDKNGTTVAVNYQIPSNLDCITCHSNNDQVKPLGPKLRSINYNNQLQNLINNNQITGISDISTITTLPNWEDDASYSLQDRARAYLDVNCASCHQPGGYCDVQTTLDFRYETLFENTFILEKKSEINSRMVNYQELFSMPLLGTTFVHTEGYFLIKSYLNTL</sequence>
<comment type="caution">
    <text evidence="1">The sequence shown here is derived from an EMBL/GenBank/DDBJ whole genome shotgun (WGS) entry which is preliminary data.</text>
</comment>
<keyword evidence="2" id="KW-1185">Reference proteome</keyword>
<dbReference type="SUPFAM" id="SSF48695">
    <property type="entry name" value="Multiheme cytochromes"/>
    <property type="match status" value="1"/>
</dbReference>
<proteinExistence type="predicted"/>